<proteinExistence type="predicted"/>
<feature type="region of interest" description="Disordered" evidence="1">
    <location>
        <begin position="55"/>
        <end position="97"/>
    </location>
</feature>
<feature type="chain" id="PRO_5045514536" description="Transmembrane protein" evidence="2">
    <location>
        <begin position="28"/>
        <end position="97"/>
    </location>
</feature>
<evidence type="ECO:0000256" key="1">
    <source>
        <dbReference type="SAM" id="MobiDB-lite"/>
    </source>
</evidence>
<dbReference type="Proteomes" id="UP001174677">
    <property type="component" value="Chromosome 4"/>
</dbReference>
<evidence type="ECO:0000256" key="2">
    <source>
        <dbReference type="SAM" id="SignalP"/>
    </source>
</evidence>
<evidence type="ECO:0000313" key="3">
    <source>
        <dbReference type="EMBL" id="KAJ9183015.1"/>
    </source>
</evidence>
<keyword evidence="2" id="KW-0732">Signal</keyword>
<feature type="signal peptide" evidence="2">
    <location>
        <begin position="1"/>
        <end position="27"/>
    </location>
</feature>
<organism evidence="3 4">
    <name type="scientific">Hevea brasiliensis</name>
    <name type="common">Para rubber tree</name>
    <name type="synonym">Siphonia brasiliensis</name>
    <dbReference type="NCBI Taxonomy" id="3981"/>
    <lineage>
        <taxon>Eukaryota</taxon>
        <taxon>Viridiplantae</taxon>
        <taxon>Streptophyta</taxon>
        <taxon>Embryophyta</taxon>
        <taxon>Tracheophyta</taxon>
        <taxon>Spermatophyta</taxon>
        <taxon>Magnoliopsida</taxon>
        <taxon>eudicotyledons</taxon>
        <taxon>Gunneridae</taxon>
        <taxon>Pentapetalae</taxon>
        <taxon>rosids</taxon>
        <taxon>fabids</taxon>
        <taxon>Malpighiales</taxon>
        <taxon>Euphorbiaceae</taxon>
        <taxon>Crotonoideae</taxon>
        <taxon>Micrandreae</taxon>
        <taxon>Hevea</taxon>
    </lineage>
</organism>
<name>A0ABQ9MTV1_HEVBR</name>
<reference evidence="3" key="1">
    <citation type="journal article" date="2023" name="Plant Biotechnol. J.">
        <title>Chromosome-level wild Hevea brasiliensis genome provides new tools for genomic-assisted breeding and valuable loci to elevate rubber yield.</title>
        <authorList>
            <person name="Cheng H."/>
            <person name="Song X."/>
            <person name="Hu Y."/>
            <person name="Wu T."/>
            <person name="Yang Q."/>
            <person name="An Z."/>
            <person name="Feng S."/>
            <person name="Deng Z."/>
            <person name="Wu W."/>
            <person name="Zeng X."/>
            <person name="Tu M."/>
            <person name="Wang X."/>
            <person name="Huang H."/>
        </authorList>
    </citation>
    <scope>NUCLEOTIDE SEQUENCE</scope>
    <source>
        <strain evidence="3">MT/VB/25A 57/8</strain>
    </source>
</reference>
<dbReference type="EMBL" id="JARPOI010000004">
    <property type="protein sequence ID" value="KAJ9183015.1"/>
    <property type="molecule type" value="Genomic_DNA"/>
</dbReference>
<keyword evidence="4" id="KW-1185">Reference proteome</keyword>
<protein>
    <recommendedName>
        <fullName evidence="5">Transmembrane protein</fullName>
    </recommendedName>
</protein>
<evidence type="ECO:0008006" key="5">
    <source>
        <dbReference type="Google" id="ProtNLM"/>
    </source>
</evidence>
<gene>
    <name evidence="3" type="ORF">P3X46_006935</name>
</gene>
<sequence length="97" mass="10876">MKQSHISFFSSILFILLLLLLLSLSHLAPTSCLPLTRKLQDAEIVKDSKSPSDLEIMSLGEDKHVPRKELHEVHSGPNPIGNSIPQQKWNKRSPKSP</sequence>
<feature type="compositionally biased region" description="Basic and acidic residues" evidence="1">
    <location>
        <begin position="60"/>
        <end position="74"/>
    </location>
</feature>
<accession>A0ABQ9MTV1</accession>
<evidence type="ECO:0000313" key="4">
    <source>
        <dbReference type="Proteomes" id="UP001174677"/>
    </source>
</evidence>
<comment type="caution">
    <text evidence="3">The sequence shown here is derived from an EMBL/GenBank/DDBJ whole genome shotgun (WGS) entry which is preliminary data.</text>
</comment>